<dbReference type="Gene3D" id="3.40.50.1820">
    <property type="entry name" value="alpha/beta hydrolase"/>
    <property type="match status" value="1"/>
</dbReference>
<evidence type="ECO:0000313" key="5">
    <source>
        <dbReference type="Proteomes" id="UP001320544"/>
    </source>
</evidence>
<feature type="domain" description="AB hydrolase-1" evidence="3">
    <location>
        <begin position="26"/>
        <end position="168"/>
    </location>
</feature>
<dbReference type="Pfam" id="PF00561">
    <property type="entry name" value="Abhydrolase_1"/>
    <property type="match status" value="1"/>
</dbReference>
<comment type="similarity">
    <text evidence="1">Belongs to the peptidase S33 family.</text>
</comment>
<evidence type="ECO:0000256" key="1">
    <source>
        <dbReference type="ARBA" id="ARBA00010088"/>
    </source>
</evidence>
<accession>A0ABM7WL81</accession>
<dbReference type="EMBL" id="AP025564">
    <property type="protein sequence ID" value="BDE97148.1"/>
    <property type="molecule type" value="Genomic_DNA"/>
</dbReference>
<evidence type="ECO:0000259" key="3">
    <source>
        <dbReference type="Pfam" id="PF00561"/>
    </source>
</evidence>
<proteinExistence type="inferred from homology"/>
<dbReference type="PRINTS" id="PR00793">
    <property type="entry name" value="PROAMNOPTASE"/>
</dbReference>
<dbReference type="Proteomes" id="UP001320544">
    <property type="component" value="Chromosome"/>
</dbReference>
<dbReference type="PANTHER" id="PTHR43433:SF5">
    <property type="entry name" value="AB HYDROLASE-1 DOMAIN-CONTAINING PROTEIN"/>
    <property type="match status" value="1"/>
</dbReference>
<sequence length="326" mass="37184">MNEKTFIEINGMRQGMFIQGESAEKPVLLFLHGGPGSPEAPFTQSLPTGLGELFTVCWWEQRGSGMTYRKDTPPDTMTIEQMVDDALAVIGYLRERFGKEKLYVMGHSWGSLLGVLVAQRAPELLHAYIGIGQLARQDESERLAYAYMLDRFREAGDKRMLRRLEKHPIDQGAAIDFEYLSVRSSGMTKLGIGMVHRWRSMVKPVLAVLRFKGYTMREKMNYPRGNAFSLNCLWDEVLGIDLFERVPRLEVPVYVFHGVFDYQVSYAIAKEYLQVLEAPVKGFYSFEKSAHSPCFEEPEKMCRILREDVLAKAAVSDGCVRQKQRG</sequence>
<name>A0ABM7WL81_9ACTN</name>
<keyword evidence="5" id="KW-1185">Reference proteome</keyword>
<dbReference type="InterPro" id="IPR029058">
    <property type="entry name" value="AB_hydrolase_fold"/>
</dbReference>
<dbReference type="InterPro" id="IPR002410">
    <property type="entry name" value="Peptidase_S33"/>
</dbReference>
<reference evidence="4 5" key="1">
    <citation type="submission" date="2022-01" db="EMBL/GenBank/DDBJ databases">
        <title>Novel bile acid biosynthetic pathways are enriched in the microbiome of centenarians.</title>
        <authorList>
            <person name="Sato Y."/>
            <person name="Atarashi K."/>
            <person name="Plichta R.D."/>
            <person name="Arai Y."/>
            <person name="Sasajima S."/>
            <person name="Kearney M.S."/>
            <person name="Suda W."/>
            <person name="Takeshita K."/>
            <person name="Sasaki T."/>
            <person name="Okamoto S."/>
            <person name="Skelly N.A."/>
            <person name="Okamura Y."/>
            <person name="Vlamakis H."/>
            <person name="Li Y."/>
            <person name="Tanoue T."/>
            <person name="Takei H."/>
            <person name="Nittono H."/>
            <person name="Narushima S."/>
            <person name="Irie J."/>
            <person name="Itoh H."/>
            <person name="Moriya K."/>
            <person name="Sugiura Y."/>
            <person name="Suematsu M."/>
            <person name="Moritoki N."/>
            <person name="Shibata S."/>
            <person name="Littman R.D."/>
            <person name="Fischbach A.M."/>
            <person name="Uwamino Y."/>
            <person name="Inoue T."/>
            <person name="Honda A."/>
            <person name="Hattori M."/>
            <person name="Murai T."/>
            <person name="Xavier J.R."/>
            <person name="Hirose N."/>
            <person name="Honda K."/>
        </authorList>
    </citation>
    <scope>NUCLEOTIDE SEQUENCE [LARGE SCALE GENOMIC DNA]</scope>
    <source>
        <strain evidence="4 5">CE91-St30</strain>
    </source>
</reference>
<keyword evidence="2 4" id="KW-0378">Hydrolase</keyword>
<protein>
    <submittedName>
        <fullName evidence="4">Alpha/beta hydrolase</fullName>
    </submittedName>
</protein>
<evidence type="ECO:0000313" key="4">
    <source>
        <dbReference type="EMBL" id="BDE97148.1"/>
    </source>
</evidence>
<dbReference type="InterPro" id="IPR000073">
    <property type="entry name" value="AB_hydrolase_1"/>
</dbReference>
<gene>
    <name evidence="4" type="ORF">CE91St30_24810</name>
</gene>
<dbReference type="InterPro" id="IPR050471">
    <property type="entry name" value="AB_hydrolase"/>
</dbReference>
<dbReference type="RefSeq" id="WP_244386298.1">
    <property type="nucleotide sequence ID" value="NZ_AP025564.1"/>
</dbReference>
<evidence type="ECO:0000256" key="2">
    <source>
        <dbReference type="ARBA" id="ARBA00022801"/>
    </source>
</evidence>
<dbReference type="PANTHER" id="PTHR43433">
    <property type="entry name" value="HYDROLASE, ALPHA/BETA FOLD FAMILY PROTEIN"/>
    <property type="match status" value="1"/>
</dbReference>
<dbReference type="GO" id="GO:0016787">
    <property type="term" value="F:hydrolase activity"/>
    <property type="evidence" value="ECO:0007669"/>
    <property type="project" value="UniProtKB-KW"/>
</dbReference>
<organism evidence="4 5">
    <name type="scientific">Raoultibacter timonensis</name>
    <dbReference type="NCBI Taxonomy" id="1907662"/>
    <lineage>
        <taxon>Bacteria</taxon>
        <taxon>Bacillati</taxon>
        <taxon>Actinomycetota</taxon>
        <taxon>Coriobacteriia</taxon>
        <taxon>Eggerthellales</taxon>
        <taxon>Eggerthellaceae</taxon>
        <taxon>Raoultibacter</taxon>
    </lineage>
</organism>
<dbReference type="SUPFAM" id="SSF53474">
    <property type="entry name" value="alpha/beta-Hydrolases"/>
    <property type="match status" value="1"/>
</dbReference>